<evidence type="ECO:0000313" key="2">
    <source>
        <dbReference type="EMBL" id="NNH03954.1"/>
    </source>
</evidence>
<dbReference type="GO" id="GO:0008410">
    <property type="term" value="F:CoA-transferase activity"/>
    <property type="evidence" value="ECO:0007669"/>
    <property type="project" value="InterPro"/>
</dbReference>
<dbReference type="PROSITE" id="PS01273">
    <property type="entry name" value="COA_TRANSF_1"/>
    <property type="match status" value="1"/>
</dbReference>
<dbReference type="InterPro" id="IPR037171">
    <property type="entry name" value="NagB/RpiA_transferase-like"/>
</dbReference>
<dbReference type="PANTHER" id="PTHR13707">
    <property type="entry name" value="KETOACID-COENZYME A TRANSFERASE"/>
    <property type="match status" value="1"/>
</dbReference>
<comment type="caution">
    <text evidence="2">The sequence shown here is derived from an EMBL/GenBank/DDBJ whole genome shotgun (WGS) entry which is preliminary data.</text>
</comment>
<dbReference type="EMBL" id="JABEMB010000010">
    <property type="protein sequence ID" value="NNH03954.1"/>
    <property type="molecule type" value="Genomic_DNA"/>
</dbReference>
<dbReference type="Gene3D" id="3.40.1080.10">
    <property type="entry name" value="Glutaconate Coenzyme A-transferase"/>
    <property type="match status" value="1"/>
</dbReference>
<reference evidence="2 3" key="1">
    <citation type="submission" date="2020-05" db="EMBL/GenBank/DDBJ databases">
        <title>MicrobeNet Type strains.</title>
        <authorList>
            <person name="Nicholson A.C."/>
        </authorList>
    </citation>
    <scope>NUCLEOTIDE SEQUENCE [LARGE SCALE GENOMIC DNA]</scope>
    <source>
        <strain evidence="2 3">JCM 14282</strain>
    </source>
</reference>
<dbReference type="InterPro" id="IPR004163">
    <property type="entry name" value="CoA_transf_BS"/>
</dbReference>
<dbReference type="SUPFAM" id="SSF100950">
    <property type="entry name" value="NagB/RpiA/CoA transferase-like"/>
    <property type="match status" value="1"/>
</dbReference>
<evidence type="ECO:0000256" key="1">
    <source>
        <dbReference type="ARBA" id="ARBA00022679"/>
    </source>
</evidence>
<dbReference type="Pfam" id="PF01144">
    <property type="entry name" value="CoA_trans"/>
    <property type="match status" value="1"/>
</dbReference>
<name>A0A7Y2M1A8_9MICO</name>
<dbReference type="InterPro" id="IPR004165">
    <property type="entry name" value="CoA_trans_fam_I"/>
</dbReference>
<dbReference type="InterPro" id="IPR012792">
    <property type="entry name" value="3-oxoacid_CoA-transf_A"/>
</dbReference>
<organism evidence="2 3">
    <name type="scientific">Microbacterium ulmi</name>
    <dbReference type="NCBI Taxonomy" id="179095"/>
    <lineage>
        <taxon>Bacteria</taxon>
        <taxon>Bacillati</taxon>
        <taxon>Actinomycetota</taxon>
        <taxon>Actinomycetes</taxon>
        <taxon>Micrococcales</taxon>
        <taxon>Microbacteriaceae</taxon>
        <taxon>Microbacterium</taxon>
    </lineage>
</organism>
<dbReference type="AlphaFoldDB" id="A0A7Y2M1A8"/>
<keyword evidence="1 2" id="KW-0808">Transferase</keyword>
<proteinExistence type="predicted"/>
<gene>
    <name evidence="2" type="ORF">HLA99_08840</name>
</gene>
<dbReference type="Proteomes" id="UP000543598">
    <property type="component" value="Unassembled WGS sequence"/>
</dbReference>
<dbReference type="SMART" id="SM00882">
    <property type="entry name" value="CoA_trans"/>
    <property type="match status" value="1"/>
</dbReference>
<accession>A0A7Y2M1A8</accession>
<sequence>MDKFTDDIGSVVAQIPDGATLAIGGFGYAGLPLTLCDALCEADRRDLTIVSNNIGGEDRGGGRLAREGRVRKFVGSFPIAPVFTEQLMTGRAEIELLPQGTMVERLRAAGAGIGAFYTATSVKTSLADGTYPSRYDADGHPVAFMAPKETREIDGRLMVLEYALHVDFAFVKAHRADRLGNLQFRLAARNFNPAVAMAAKVAIVETEEFVEVGDIEPDDVHLPGLFVDHVVLSEGAAR</sequence>
<evidence type="ECO:0000313" key="3">
    <source>
        <dbReference type="Proteomes" id="UP000543598"/>
    </source>
</evidence>
<protein>
    <submittedName>
        <fullName evidence="2">3-oxoacid CoA-transferase subunit A</fullName>
    </submittedName>
</protein>
<dbReference type="PANTHER" id="PTHR13707:SF57">
    <property type="entry name" value="SUCCINYL-COA:3-KETOACID COENZYME A TRANSFERASE SUBUNIT B-RELATED"/>
    <property type="match status" value="1"/>
</dbReference>
<keyword evidence="3" id="KW-1185">Reference proteome</keyword>
<dbReference type="NCBIfam" id="TIGR02429">
    <property type="entry name" value="pcaI_scoA_fam"/>
    <property type="match status" value="1"/>
</dbReference>